<reference evidence="3" key="1">
    <citation type="journal article" date="2023" name="Commun. Biol.">
        <title>Genome analysis of Parmales, the sister group of diatoms, reveals the evolutionary specialization of diatoms from phago-mixotrophs to photoautotrophs.</title>
        <authorList>
            <person name="Ban H."/>
            <person name="Sato S."/>
            <person name="Yoshikawa S."/>
            <person name="Yamada K."/>
            <person name="Nakamura Y."/>
            <person name="Ichinomiya M."/>
            <person name="Sato N."/>
            <person name="Blanc-Mathieu R."/>
            <person name="Endo H."/>
            <person name="Kuwata A."/>
            <person name="Ogata H."/>
        </authorList>
    </citation>
    <scope>NUCLEOTIDE SEQUENCE [LARGE SCALE GENOMIC DNA]</scope>
</reference>
<feature type="compositionally biased region" description="Basic and acidic residues" evidence="1">
    <location>
        <begin position="294"/>
        <end position="323"/>
    </location>
</feature>
<sequence>MSSLPTNDIVYAINAETHSVESQISEARHKLGELSVRVSEAGNLFQREELEDKRLNVVLKGLQQSLGRLEKRVESLMRVIEMEKASTSEGGRACDVVELVERGGAKMYWLKWTEGLDSKKKSCEKAKKDEQEADAITSSTRLAELAAEESFVSGVLQADRAKKEKFMTQREEMRKLGQEEELRKRKGDEKRVDRVRTATKMEEDFEANEATYTEELRVQKERTGELREKMEEVSKLLGEASRRSDEKVGLVEGGEELVEKENEVKKLISKQKKEVKRVAEEQQRLKRTCRAKKKVAEKSRKERGKIEKENKDNRREDSSDERLVNTSRSLDATNSAFRATVSSLQVEASEQVEVTTLSEEADMAIQDATECAKSTADHSHEKNTIDIETRSHRNAVDCEFGKTILECSGSGGSDELVRVEGVRDALECETAEESKLAKNLNGLRKKETKVKGRADFQSVASGLWTRAKIAVAQTNKSEQEARSLPSSRPHTLQSGRSANTAPKRIRVKGKSSKGKRGQ</sequence>
<dbReference type="AlphaFoldDB" id="A0A9W7GPK9"/>
<name>A0A9W7GPK9_9STRA</name>
<feature type="compositionally biased region" description="Basic residues" evidence="1">
    <location>
        <begin position="503"/>
        <end position="518"/>
    </location>
</feature>
<accession>A0A9W7GPK9</accession>
<dbReference type="EMBL" id="BRYA01000408">
    <property type="protein sequence ID" value="GMI48576.1"/>
    <property type="molecule type" value="Genomic_DNA"/>
</dbReference>
<evidence type="ECO:0000313" key="2">
    <source>
        <dbReference type="EMBL" id="GMI48576.1"/>
    </source>
</evidence>
<protein>
    <submittedName>
        <fullName evidence="2">Uncharacterized protein</fullName>
    </submittedName>
</protein>
<feature type="region of interest" description="Disordered" evidence="1">
    <location>
        <begin position="166"/>
        <end position="195"/>
    </location>
</feature>
<evidence type="ECO:0000313" key="3">
    <source>
        <dbReference type="Proteomes" id="UP001165065"/>
    </source>
</evidence>
<feature type="region of interest" description="Disordered" evidence="1">
    <location>
        <begin position="473"/>
        <end position="518"/>
    </location>
</feature>
<keyword evidence="3" id="KW-1185">Reference proteome</keyword>
<proteinExistence type="predicted"/>
<feature type="compositionally biased region" description="Polar residues" evidence="1">
    <location>
        <begin position="484"/>
        <end position="500"/>
    </location>
</feature>
<feature type="compositionally biased region" description="Polar residues" evidence="1">
    <location>
        <begin position="324"/>
        <end position="335"/>
    </location>
</feature>
<feature type="region of interest" description="Disordered" evidence="1">
    <location>
        <begin position="368"/>
        <end position="387"/>
    </location>
</feature>
<dbReference type="OrthoDB" id="10434341at2759"/>
<gene>
    <name evidence="2" type="ORF">TrCOL_g1499</name>
</gene>
<organism evidence="2 3">
    <name type="scientific">Triparma columacea</name>
    <dbReference type="NCBI Taxonomy" id="722753"/>
    <lineage>
        <taxon>Eukaryota</taxon>
        <taxon>Sar</taxon>
        <taxon>Stramenopiles</taxon>
        <taxon>Ochrophyta</taxon>
        <taxon>Bolidophyceae</taxon>
        <taxon>Parmales</taxon>
        <taxon>Triparmaceae</taxon>
        <taxon>Triparma</taxon>
    </lineage>
</organism>
<feature type="region of interest" description="Disordered" evidence="1">
    <location>
        <begin position="270"/>
        <end position="335"/>
    </location>
</feature>
<comment type="caution">
    <text evidence="2">The sequence shown here is derived from an EMBL/GenBank/DDBJ whole genome shotgun (WGS) entry which is preliminary data.</text>
</comment>
<feature type="compositionally biased region" description="Basic and acidic residues" evidence="1">
    <location>
        <begin position="375"/>
        <end position="387"/>
    </location>
</feature>
<evidence type="ECO:0000256" key="1">
    <source>
        <dbReference type="SAM" id="MobiDB-lite"/>
    </source>
</evidence>
<dbReference type="Proteomes" id="UP001165065">
    <property type="component" value="Unassembled WGS sequence"/>
</dbReference>